<feature type="binding site" evidence="9">
    <location>
        <begin position="89"/>
        <end position="92"/>
    </location>
    <ligand>
        <name>5-phospho-alpha-D-ribose 1-diphosphate</name>
        <dbReference type="ChEBI" id="CHEBI:58017"/>
    </ligand>
</feature>
<comment type="similarity">
    <text evidence="8">In the C-terminal section; belongs to the anthranilate phosphoribosyltransferase family.</text>
</comment>
<evidence type="ECO:0000313" key="12">
    <source>
        <dbReference type="EMBL" id="RFA31989.1"/>
    </source>
</evidence>
<dbReference type="Proteomes" id="UP000256488">
    <property type="component" value="Unassembled WGS sequence"/>
</dbReference>
<dbReference type="InterPro" id="IPR036320">
    <property type="entry name" value="Glycosyl_Trfase_fam3_N_dom_sf"/>
</dbReference>
<dbReference type="UniPathway" id="UPA00035">
    <property type="reaction ID" value="UER00041"/>
</dbReference>
<gene>
    <name evidence="9" type="primary">trpD</name>
    <name evidence="12" type="ORF">CAI16_19275</name>
</gene>
<comment type="caution">
    <text evidence="9">Lacks conserved residue(s) required for the propagation of feature annotation.</text>
</comment>
<feature type="binding site" evidence="9">
    <location>
        <position position="225"/>
    </location>
    <ligand>
        <name>Mg(2+)</name>
        <dbReference type="ChEBI" id="CHEBI:18420"/>
        <label>1</label>
    </ligand>
</feature>
<dbReference type="Pfam" id="PF02885">
    <property type="entry name" value="Glycos_trans_3N"/>
    <property type="match status" value="1"/>
</dbReference>
<dbReference type="SUPFAM" id="SSF52418">
    <property type="entry name" value="Nucleoside phosphorylase/phosphoribosyltransferase catalytic domain"/>
    <property type="match status" value="1"/>
</dbReference>
<dbReference type="InterPro" id="IPR000312">
    <property type="entry name" value="Glycosyl_Trfase_fam3"/>
</dbReference>
<reference evidence="12 13" key="1">
    <citation type="submission" date="2017-05" db="EMBL/GenBank/DDBJ databases">
        <title>Virgibacillus sp. AK90 isolated from a saltern of Kakinada, India.</title>
        <authorList>
            <person name="Gupta V."/>
            <person name="Sidhu C."/>
            <person name="Korpole S."/>
            <person name="Pinnaka A.K."/>
        </authorList>
    </citation>
    <scope>NUCLEOTIDE SEQUENCE [LARGE SCALE GENOMIC DNA]</scope>
    <source>
        <strain evidence="12 13">AK90</strain>
    </source>
</reference>
<dbReference type="PANTHER" id="PTHR43285">
    <property type="entry name" value="ANTHRANILATE PHOSPHORIBOSYLTRANSFERASE"/>
    <property type="match status" value="1"/>
</dbReference>
<protein>
    <recommendedName>
        <fullName evidence="9">Anthranilate phosphoribosyltransferase</fullName>
        <ecNumber evidence="9">2.4.2.18</ecNumber>
    </recommendedName>
</protein>
<dbReference type="FunFam" id="3.40.1030.10:FF:000002">
    <property type="entry name" value="Anthranilate phosphoribosyltransferase"/>
    <property type="match status" value="1"/>
</dbReference>
<comment type="cofactor">
    <cofactor evidence="9">
        <name>Mg(2+)</name>
        <dbReference type="ChEBI" id="CHEBI:18420"/>
    </cofactor>
    <text evidence="9">Binds 2 magnesium ions per monomer.</text>
</comment>
<feature type="binding site" evidence="9">
    <location>
        <position position="79"/>
    </location>
    <ligand>
        <name>5-phospho-alpha-D-ribose 1-diphosphate</name>
        <dbReference type="ChEBI" id="CHEBI:58017"/>
    </ligand>
</feature>
<keyword evidence="9" id="KW-0479">Metal-binding</keyword>
<evidence type="ECO:0000256" key="9">
    <source>
        <dbReference type="HAMAP-Rule" id="MF_00211"/>
    </source>
</evidence>
<comment type="pathway">
    <text evidence="1 9">Amino-acid biosynthesis; L-tryptophan biosynthesis; L-tryptophan from chorismate: step 2/5.</text>
</comment>
<keyword evidence="4 9" id="KW-0808">Transferase</keyword>
<evidence type="ECO:0000259" key="10">
    <source>
        <dbReference type="Pfam" id="PF00591"/>
    </source>
</evidence>
<dbReference type="GO" id="GO:0005829">
    <property type="term" value="C:cytosol"/>
    <property type="evidence" value="ECO:0007669"/>
    <property type="project" value="TreeGrafter"/>
</dbReference>
<evidence type="ECO:0000313" key="13">
    <source>
        <dbReference type="Proteomes" id="UP000256488"/>
    </source>
</evidence>
<evidence type="ECO:0000256" key="4">
    <source>
        <dbReference type="ARBA" id="ARBA00022679"/>
    </source>
</evidence>
<evidence type="ECO:0000256" key="3">
    <source>
        <dbReference type="ARBA" id="ARBA00022676"/>
    </source>
</evidence>
<evidence type="ECO:0000256" key="8">
    <source>
        <dbReference type="ARBA" id="ARBA00061188"/>
    </source>
</evidence>
<keyword evidence="3 9" id="KW-0328">Glycosyltransferase</keyword>
<comment type="function">
    <text evidence="9">Catalyzes the transfer of the phosphoribosyl group of 5-phosphorylribose-1-pyrophosphate (PRPP) to anthranilate to yield N-(5'-phosphoribosyl)-anthranilate (PRA).</text>
</comment>
<comment type="catalytic activity">
    <reaction evidence="7 9">
        <text>N-(5-phospho-beta-D-ribosyl)anthranilate + diphosphate = 5-phospho-alpha-D-ribose 1-diphosphate + anthranilate</text>
        <dbReference type="Rhea" id="RHEA:11768"/>
        <dbReference type="ChEBI" id="CHEBI:16567"/>
        <dbReference type="ChEBI" id="CHEBI:18277"/>
        <dbReference type="ChEBI" id="CHEBI:33019"/>
        <dbReference type="ChEBI" id="CHEBI:58017"/>
        <dbReference type="EC" id="2.4.2.18"/>
    </reaction>
</comment>
<feature type="binding site" evidence="9">
    <location>
        <position position="91"/>
    </location>
    <ligand>
        <name>Mg(2+)</name>
        <dbReference type="ChEBI" id="CHEBI:18420"/>
        <label>1</label>
    </ligand>
</feature>
<dbReference type="Gene3D" id="1.20.970.10">
    <property type="entry name" value="Transferase, Pyrimidine Nucleoside Phosphorylase, Chain C"/>
    <property type="match status" value="1"/>
</dbReference>
<dbReference type="NCBIfam" id="TIGR01245">
    <property type="entry name" value="trpD"/>
    <property type="match status" value="1"/>
</dbReference>
<keyword evidence="9" id="KW-0460">Magnesium</keyword>
<dbReference type="EMBL" id="NFZX01000085">
    <property type="protein sequence ID" value="RFA31989.1"/>
    <property type="molecule type" value="Genomic_DNA"/>
</dbReference>
<feature type="binding site" evidence="9">
    <location>
        <begin position="82"/>
        <end position="83"/>
    </location>
    <ligand>
        <name>5-phospho-alpha-D-ribose 1-diphosphate</name>
        <dbReference type="ChEBI" id="CHEBI:58017"/>
    </ligand>
</feature>
<comment type="similarity">
    <text evidence="9">Belongs to the anthranilate phosphoribosyltransferase family.</text>
</comment>
<dbReference type="EC" id="2.4.2.18" evidence="9"/>
<feature type="binding site" evidence="9">
    <location>
        <begin position="107"/>
        <end position="115"/>
    </location>
    <ligand>
        <name>5-phospho-alpha-D-ribose 1-diphosphate</name>
        <dbReference type="ChEBI" id="CHEBI:58017"/>
    </ligand>
</feature>
<feature type="binding site" evidence="9">
    <location>
        <position position="119"/>
    </location>
    <ligand>
        <name>5-phospho-alpha-D-ribose 1-diphosphate</name>
        <dbReference type="ChEBI" id="CHEBI:58017"/>
    </ligand>
</feature>
<dbReference type="GO" id="GO:0000287">
    <property type="term" value="F:magnesium ion binding"/>
    <property type="evidence" value="ECO:0007669"/>
    <property type="project" value="UniProtKB-UniRule"/>
</dbReference>
<evidence type="ECO:0000256" key="5">
    <source>
        <dbReference type="ARBA" id="ARBA00022822"/>
    </source>
</evidence>
<feature type="binding site" evidence="9">
    <location>
        <position position="110"/>
    </location>
    <ligand>
        <name>anthranilate</name>
        <dbReference type="ChEBI" id="CHEBI:16567"/>
        <label>1</label>
    </ligand>
</feature>
<dbReference type="HAMAP" id="MF_00211">
    <property type="entry name" value="TrpD"/>
    <property type="match status" value="1"/>
</dbReference>
<feature type="domain" description="Glycosyl transferase family 3" evidence="10">
    <location>
        <begin position="73"/>
        <end position="323"/>
    </location>
</feature>
<keyword evidence="2 9" id="KW-0028">Amino-acid biosynthesis</keyword>
<evidence type="ECO:0000256" key="1">
    <source>
        <dbReference type="ARBA" id="ARBA00004907"/>
    </source>
</evidence>
<dbReference type="GO" id="GO:0004048">
    <property type="term" value="F:anthranilate phosphoribosyltransferase activity"/>
    <property type="evidence" value="ECO:0007669"/>
    <property type="project" value="UniProtKB-UniRule"/>
</dbReference>
<evidence type="ECO:0000259" key="11">
    <source>
        <dbReference type="Pfam" id="PF02885"/>
    </source>
</evidence>
<comment type="caution">
    <text evidence="12">The sequence shown here is derived from an EMBL/GenBank/DDBJ whole genome shotgun (WGS) entry which is preliminary data.</text>
</comment>
<proteinExistence type="inferred from homology"/>
<comment type="subunit">
    <text evidence="9">Homodimer.</text>
</comment>
<dbReference type="Pfam" id="PF00591">
    <property type="entry name" value="Glycos_transf_3"/>
    <property type="match status" value="1"/>
</dbReference>
<dbReference type="InterPro" id="IPR035902">
    <property type="entry name" value="Nuc_phospho_transferase"/>
</dbReference>
<dbReference type="Gene3D" id="3.40.1030.10">
    <property type="entry name" value="Nucleoside phosphorylase/phosphoribosyltransferase catalytic domain"/>
    <property type="match status" value="1"/>
</dbReference>
<keyword evidence="6 9" id="KW-0057">Aromatic amino acid biosynthesis</keyword>
<feature type="domain" description="Glycosyl transferase family 3 N-terminal" evidence="11">
    <location>
        <begin position="3"/>
        <end position="63"/>
    </location>
</feature>
<dbReference type="AlphaFoldDB" id="A0A3E0WHR7"/>
<dbReference type="PANTHER" id="PTHR43285:SF2">
    <property type="entry name" value="ANTHRANILATE PHOSPHORIBOSYLTRANSFERASE"/>
    <property type="match status" value="1"/>
</dbReference>
<feature type="binding site" evidence="9">
    <location>
        <position position="225"/>
    </location>
    <ligand>
        <name>Mg(2+)</name>
        <dbReference type="ChEBI" id="CHEBI:18420"/>
        <label>2</label>
    </ligand>
</feature>
<dbReference type="InterPro" id="IPR017459">
    <property type="entry name" value="Glycosyl_Trfase_fam3_N_dom"/>
</dbReference>
<dbReference type="RefSeq" id="WP_116279688.1">
    <property type="nucleotide sequence ID" value="NZ_NFZX01000085.1"/>
</dbReference>
<organism evidence="12 13">
    <name type="scientific">Virgibacillus dokdonensis</name>
    <dbReference type="NCBI Taxonomy" id="302167"/>
    <lineage>
        <taxon>Bacteria</taxon>
        <taxon>Bacillati</taxon>
        <taxon>Bacillota</taxon>
        <taxon>Bacilli</taxon>
        <taxon>Bacillales</taxon>
        <taxon>Bacillaceae</taxon>
        <taxon>Virgibacillus</taxon>
    </lineage>
</organism>
<name>A0A3E0WHR7_9BACI</name>
<evidence type="ECO:0000256" key="2">
    <source>
        <dbReference type="ARBA" id="ARBA00022605"/>
    </source>
</evidence>
<accession>A0A3E0WHR7</accession>
<keyword evidence="5 9" id="KW-0822">Tryptophan biosynthesis</keyword>
<evidence type="ECO:0000256" key="7">
    <source>
        <dbReference type="ARBA" id="ARBA00052328"/>
    </source>
</evidence>
<dbReference type="InterPro" id="IPR005940">
    <property type="entry name" value="Anthranilate_Pribosyl_Tfrase"/>
</dbReference>
<feature type="binding site" evidence="9">
    <location>
        <position position="87"/>
    </location>
    <ligand>
        <name>5-phospho-alpha-D-ribose 1-diphosphate</name>
        <dbReference type="ChEBI" id="CHEBI:58017"/>
    </ligand>
</feature>
<dbReference type="GO" id="GO:0000162">
    <property type="term" value="P:L-tryptophan biosynthetic process"/>
    <property type="evidence" value="ECO:0007669"/>
    <property type="project" value="UniProtKB-UniRule"/>
</dbReference>
<feature type="binding site" evidence="9">
    <location>
        <position position="224"/>
    </location>
    <ligand>
        <name>Mg(2+)</name>
        <dbReference type="ChEBI" id="CHEBI:18420"/>
        <label>2</label>
    </ligand>
</feature>
<feature type="binding site" evidence="9">
    <location>
        <position position="165"/>
    </location>
    <ligand>
        <name>anthranilate</name>
        <dbReference type="ChEBI" id="CHEBI:16567"/>
        <label>2</label>
    </ligand>
</feature>
<sequence>MKAYLEKLIRGHHLTKEEMHAATLACLQGEVSDSQIAAFLTALQAKGETADEIVGLTEMIRSHSAFHMEPLEEVMDNCGTGGDRSGSFNISTTASFVIAGAGIRIAKHGNRNISSKTGSADVLEQLGVALSFTKQQMQEALAKNKIAFLFAPHVHQGLKAFTKVRSELGLPTIFNLIGPLTNPVHLHAQLVGVYREDQLEVIASALQKLGRKRAVVVHGAGRMDEASLSGNNQLILLDKGTFKRFSIHPKEVSLPVYANEEIRGGNAKENAVITLSVLKGEPSAYLDTVLFNAGLGIFAHGATSTIQAGIHMARKSIYSGKALAKLEQLQILSNEVS</sequence>
<dbReference type="SUPFAM" id="SSF47648">
    <property type="entry name" value="Nucleoside phosphorylase/phosphoribosyltransferase N-terminal domain"/>
    <property type="match status" value="1"/>
</dbReference>
<evidence type="ECO:0000256" key="6">
    <source>
        <dbReference type="ARBA" id="ARBA00023141"/>
    </source>
</evidence>
<feature type="binding site" evidence="9">
    <location>
        <position position="79"/>
    </location>
    <ligand>
        <name>anthranilate</name>
        <dbReference type="ChEBI" id="CHEBI:16567"/>
        <label>1</label>
    </ligand>
</feature>